<evidence type="ECO:0000313" key="1">
    <source>
        <dbReference type="EMBL" id="NHQ86791.1"/>
    </source>
</evidence>
<reference evidence="1 2" key="1">
    <citation type="submission" date="2020-03" db="EMBL/GenBank/DDBJ databases">
        <title>Draft genome sequence of environmentally isolated violet-colored cultures.</title>
        <authorList>
            <person name="Wilson H.S."/>
        </authorList>
    </citation>
    <scope>NUCLEOTIDE SEQUENCE [LARGE SCALE GENOMIC DNA]</scope>
    <source>
        <strain evidence="1 2">HSC-16F04</strain>
    </source>
</reference>
<proteinExistence type="predicted"/>
<keyword evidence="2" id="KW-1185">Reference proteome</keyword>
<accession>A0ABX0L0B5</accession>
<dbReference type="RefSeq" id="WP_166826171.1">
    <property type="nucleotide sequence ID" value="NZ_JAAOLX010000005.1"/>
</dbReference>
<dbReference type="Proteomes" id="UP000712570">
    <property type="component" value="Unassembled WGS sequence"/>
</dbReference>
<gene>
    <name evidence="1" type="ORF">HA050_11745</name>
</gene>
<comment type="caution">
    <text evidence="1">The sequence shown here is derived from an EMBL/GenBank/DDBJ whole genome shotgun (WGS) entry which is preliminary data.</text>
</comment>
<sequence length="306" mass="35819">MSYKTIRKNALKTIQATLEECSVIHCYEYDEMKSDTDNKIFSVTDVLEAGKKFEFDRVYLSLEGEQWTYIRCVIHSNYFFTGYRSKEAARRLMTKEAFAKSFPDDAAAELVLDELKQKQLAEQRSNDQAKAVINQKTNVSQPIFYLGQHIIAKFSTQIKFSHIADYINECSKPQENPPYWIDNQWKKNFNWEIRECKIQKILTLDPLEYDLFMASLLEDRYYFFNGTGGTNSDFNLNREIKNFGELTDEEQVKWRAHAYSLVVIIQSHGRKSIAVNPEGHNYVRYVGIEPTQIYVDKSIKMVSNQH</sequence>
<name>A0ABX0L0B5_9NEIS</name>
<protein>
    <submittedName>
        <fullName evidence="1">Uncharacterized protein</fullName>
    </submittedName>
</protein>
<dbReference type="EMBL" id="JAAOLX010000005">
    <property type="protein sequence ID" value="NHQ86791.1"/>
    <property type="molecule type" value="Genomic_DNA"/>
</dbReference>
<evidence type="ECO:0000313" key="2">
    <source>
        <dbReference type="Proteomes" id="UP000712570"/>
    </source>
</evidence>
<organism evidence="1 2">
    <name type="scientific">Iodobacter violaceini</name>
    <dbReference type="NCBI Taxonomy" id="3044271"/>
    <lineage>
        <taxon>Bacteria</taxon>
        <taxon>Pseudomonadati</taxon>
        <taxon>Pseudomonadota</taxon>
        <taxon>Betaproteobacteria</taxon>
        <taxon>Neisseriales</taxon>
        <taxon>Chitinibacteraceae</taxon>
        <taxon>Iodobacter</taxon>
    </lineage>
</organism>